<organism evidence="3 4">
    <name type="scientific">Drosophila yakuba</name>
    <name type="common">Fruit fly</name>
    <dbReference type="NCBI Taxonomy" id="7245"/>
    <lineage>
        <taxon>Eukaryota</taxon>
        <taxon>Metazoa</taxon>
        <taxon>Ecdysozoa</taxon>
        <taxon>Arthropoda</taxon>
        <taxon>Hexapoda</taxon>
        <taxon>Insecta</taxon>
        <taxon>Pterygota</taxon>
        <taxon>Neoptera</taxon>
        <taxon>Endopterygota</taxon>
        <taxon>Diptera</taxon>
        <taxon>Brachycera</taxon>
        <taxon>Muscomorpha</taxon>
        <taxon>Ephydroidea</taxon>
        <taxon>Drosophilidae</taxon>
        <taxon>Drosophila</taxon>
        <taxon>Sophophora</taxon>
    </lineage>
</organism>
<evidence type="ECO:0008006" key="5">
    <source>
        <dbReference type="Google" id="ProtNLM"/>
    </source>
</evidence>
<keyword evidence="4" id="KW-1185">Reference proteome</keyword>
<evidence type="ECO:0000256" key="2">
    <source>
        <dbReference type="SAM" id="SignalP"/>
    </source>
</evidence>
<dbReference type="OrthoDB" id="10472130at2759"/>
<gene>
    <name evidence="3" type="primary">Dyak\GE28444</name>
    <name evidence="3" type="synonym">GE28444</name>
    <name evidence="3" type="ORF">Dyak_GE28444</name>
</gene>
<feature type="compositionally biased region" description="Polar residues" evidence="1">
    <location>
        <begin position="53"/>
        <end position="73"/>
    </location>
</feature>
<dbReference type="EMBL" id="CM000162">
    <property type="protein sequence ID" value="KRK06733.1"/>
    <property type="molecule type" value="Genomic_DNA"/>
</dbReference>
<feature type="signal peptide" evidence="2">
    <location>
        <begin position="1"/>
        <end position="24"/>
    </location>
</feature>
<protein>
    <recommendedName>
        <fullName evidence="5">Acp8</fullName>
    </recommendedName>
</protein>
<proteinExistence type="predicted"/>
<reference evidence="3 4" key="2">
    <citation type="journal article" date="2007" name="PLoS Biol.">
        <title>Principles of genome evolution in the Drosophila melanogaster species group.</title>
        <authorList>
            <person name="Ranz J.M."/>
            <person name="Maurin D."/>
            <person name="Chan Y.S."/>
            <person name="von Grotthuss M."/>
            <person name="Hillier L.W."/>
            <person name="Roote J."/>
            <person name="Ashburner M."/>
            <person name="Bergman C.M."/>
        </authorList>
    </citation>
    <scope>NUCLEOTIDE SEQUENCE [LARGE SCALE GENOMIC DNA]</scope>
    <source>
        <strain evidence="4">Tai18E2 / Tucson 14021-0261.01</strain>
    </source>
</reference>
<feature type="chain" id="PRO_5006403357" description="Acp8" evidence="2">
    <location>
        <begin position="25"/>
        <end position="84"/>
    </location>
</feature>
<sequence length="84" mass="8745">MQITTAILGLFLAFFFSAQTPTSAFFPPPPLVIFCKYFPNALICAGLEKATTPAPSGNATSNGTSSAGGQTRSLLPPYDFPSLG</sequence>
<keyword evidence="2" id="KW-0732">Signal</keyword>
<evidence type="ECO:0000256" key="1">
    <source>
        <dbReference type="SAM" id="MobiDB-lite"/>
    </source>
</evidence>
<evidence type="ECO:0000313" key="4">
    <source>
        <dbReference type="Proteomes" id="UP000002282"/>
    </source>
</evidence>
<name>A0A0R1EBK1_DROYA</name>
<dbReference type="Proteomes" id="UP000002282">
    <property type="component" value="Chromosome X"/>
</dbReference>
<accession>A0A0R1EBK1</accession>
<feature type="region of interest" description="Disordered" evidence="1">
    <location>
        <begin position="52"/>
        <end position="84"/>
    </location>
</feature>
<dbReference type="AlphaFoldDB" id="A0A0R1EBK1"/>
<dbReference type="KEGG" id="dya:Dyak_GE28444"/>
<evidence type="ECO:0000313" key="3">
    <source>
        <dbReference type="EMBL" id="KRK06733.1"/>
    </source>
</evidence>
<reference evidence="3 4" key="1">
    <citation type="journal article" date="2007" name="Nature">
        <title>Evolution of genes and genomes on the Drosophila phylogeny.</title>
        <authorList>
            <consortium name="Drosophila 12 Genomes Consortium"/>
            <person name="Clark A.G."/>
            <person name="Eisen M.B."/>
            <person name="Smith D.R."/>
            <person name="Bergman C.M."/>
            <person name="Oliver B."/>
            <person name="Markow T.A."/>
            <person name="Kaufman T.C."/>
            <person name="Kellis M."/>
            <person name="Gelbart W."/>
            <person name="Iyer V.N."/>
            <person name="Pollard D.A."/>
            <person name="Sackton T.B."/>
            <person name="Larracuente A.M."/>
            <person name="Singh N.D."/>
            <person name="Abad J.P."/>
            <person name="Abt D.N."/>
            <person name="Adryan B."/>
            <person name="Aguade M."/>
            <person name="Akashi H."/>
            <person name="Anderson W.W."/>
            <person name="Aquadro C.F."/>
            <person name="Ardell D.H."/>
            <person name="Arguello R."/>
            <person name="Artieri C.G."/>
            <person name="Barbash D.A."/>
            <person name="Barker D."/>
            <person name="Barsanti P."/>
            <person name="Batterham P."/>
            <person name="Batzoglou S."/>
            <person name="Begun D."/>
            <person name="Bhutkar A."/>
            <person name="Blanco E."/>
            <person name="Bosak S.A."/>
            <person name="Bradley R.K."/>
            <person name="Brand A.D."/>
            <person name="Brent M.R."/>
            <person name="Brooks A.N."/>
            <person name="Brown R.H."/>
            <person name="Butlin R.K."/>
            <person name="Caggese C."/>
            <person name="Calvi B.R."/>
            <person name="Bernardo de Carvalho A."/>
            <person name="Caspi A."/>
            <person name="Castrezana S."/>
            <person name="Celniker S.E."/>
            <person name="Chang J.L."/>
            <person name="Chapple C."/>
            <person name="Chatterji S."/>
            <person name="Chinwalla A."/>
            <person name="Civetta A."/>
            <person name="Clifton S.W."/>
            <person name="Comeron J.M."/>
            <person name="Costello J.C."/>
            <person name="Coyne J.A."/>
            <person name="Daub J."/>
            <person name="David R.G."/>
            <person name="Delcher A.L."/>
            <person name="Delehaunty K."/>
            <person name="Do C.B."/>
            <person name="Ebling H."/>
            <person name="Edwards K."/>
            <person name="Eickbush T."/>
            <person name="Evans J.D."/>
            <person name="Filipski A."/>
            <person name="Findeiss S."/>
            <person name="Freyhult E."/>
            <person name="Fulton L."/>
            <person name="Fulton R."/>
            <person name="Garcia A.C."/>
            <person name="Gardiner A."/>
            <person name="Garfield D.A."/>
            <person name="Garvin B.E."/>
            <person name="Gibson G."/>
            <person name="Gilbert D."/>
            <person name="Gnerre S."/>
            <person name="Godfrey J."/>
            <person name="Good R."/>
            <person name="Gotea V."/>
            <person name="Gravely B."/>
            <person name="Greenberg A.J."/>
            <person name="Griffiths-Jones S."/>
            <person name="Gross S."/>
            <person name="Guigo R."/>
            <person name="Gustafson E.A."/>
            <person name="Haerty W."/>
            <person name="Hahn M.W."/>
            <person name="Halligan D.L."/>
            <person name="Halpern A.L."/>
            <person name="Halter G.M."/>
            <person name="Han M.V."/>
            <person name="Heger A."/>
            <person name="Hillier L."/>
            <person name="Hinrichs A.S."/>
            <person name="Holmes I."/>
            <person name="Hoskins R.A."/>
            <person name="Hubisz M.J."/>
            <person name="Hultmark D."/>
            <person name="Huntley M.A."/>
            <person name="Jaffe D.B."/>
            <person name="Jagadeeshan S."/>
            <person name="Jeck W.R."/>
            <person name="Johnson J."/>
            <person name="Jones C.D."/>
            <person name="Jordan W.C."/>
            <person name="Karpen G.H."/>
            <person name="Kataoka E."/>
            <person name="Keightley P.D."/>
            <person name="Kheradpour P."/>
            <person name="Kirkness E.F."/>
            <person name="Koerich L.B."/>
            <person name="Kristiansen K."/>
            <person name="Kudrna D."/>
            <person name="Kulathinal R.J."/>
            <person name="Kumar S."/>
            <person name="Kwok R."/>
            <person name="Lander E."/>
            <person name="Langley C.H."/>
            <person name="Lapoint R."/>
            <person name="Lazzaro B.P."/>
            <person name="Lee S.J."/>
            <person name="Levesque L."/>
            <person name="Li R."/>
            <person name="Lin C.F."/>
            <person name="Lin M.F."/>
            <person name="Lindblad-Toh K."/>
            <person name="Llopart A."/>
            <person name="Long M."/>
            <person name="Low L."/>
            <person name="Lozovsky E."/>
            <person name="Lu J."/>
            <person name="Luo M."/>
            <person name="Machado C.A."/>
            <person name="Makalowski W."/>
            <person name="Marzo M."/>
            <person name="Matsuda M."/>
            <person name="Matzkin L."/>
            <person name="McAllister B."/>
            <person name="McBride C.S."/>
            <person name="McKernan B."/>
            <person name="McKernan K."/>
            <person name="Mendez-Lago M."/>
            <person name="Minx P."/>
            <person name="Mollenhauer M.U."/>
            <person name="Montooth K."/>
            <person name="Mount S.M."/>
            <person name="Mu X."/>
            <person name="Myers E."/>
            <person name="Negre B."/>
            <person name="Newfeld S."/>
            <person name="Nielsen R."/>
            <person name="Noor M.A."/>
            <person name="O'Grady P."/>
            <person name="Pachter L."/>
            <person name="Papaceit M."/>
            <person name="Parisi M.J."/>
            <person name="Parisi M."/>
            <person name="Parts L."/>
            <person name="Pedersen J.S."/>
            <person name="Pesole G."/>
            <person name="Phillippy A.M."/>
            <person name="Ponting C.P."/>
            <person name="Pop M."/>
            <person name="Porcelli D."/>
            <person name="Powell J.R."/>
            <person name="Prohaska S."/>
            <person name="Pruitt K."/>
            <person name="Puig M."/>
            <person name="Quesneville H."/>
            <person name="Ram K.R."/>
            <person name="Rand D."/>
            <person name="Rasmussen M.D."/>
            <person name="Reed L.K."/>
            <person name="Reenan R."/>
            <person name="Reily A."/>
            <person name="Remington K.A."/>
            <person name="Rieger T.T."/>
            <person name="Ritchie M.G."/>
            <person name="Robin C."/>
            <person name="Rogers Y.H."/>
            <person name="Rohde C."/>
            <person name="Rozas J."/>
            <person name="Rubenfield M.J."/>
            <person name="Ruiz A."/>
            <person name="Russo S."/>
            <person name="Salzberg S.L."/>
            <person name="Sanchez-Gracia A."/>
            <person name="Saranga D.J."/>
            <person name="Sato H."/>
            <person name="Schaeffer S.W."/>
            <person name="Schatz M.C."/>
            <person name="Schlenke T."/>
            <person name="Schwartz R."/>
            <person name="Segarra C."/>
            <person name="Singh R.S."/>
            <person name="Sirot L."/>
            <person name="Sirota M."/>
            <person name="Sisneros N.B."/>
            <person name="Smith C.D."/>
            <person name="Smith T.F."/>
            <person name="Spieth J."/>
            <person name="Stage D.E."/>
            <person name="Stark A."/>
            <person name="Stephan W."/>
            <person name="Strausberg R.L."/>
            <person name="Strempel S."/>
            <person name="Sturgill D."/>
            <person name="Sutton G."/>
            <person name="Sutton G.G."/>
            <person name="Tao W."/>
            <person name="Teichmann S."/>
            <person name="Tobari Y.N."/>
            <person name="Tomimura Y."/>
            <person name="Tsolas J.M."/>
            <person name="Valente V.L."/>
            <person name="Venter E."/>
            <person name="Venter J.C."/>
            <person name="Vicario S."/>
            <person name="Vieira F.G."/>
            <person name="Vilella A.J."/>
            <person name="Villasante A."/>
            <person name="Walenz B."/>
            <person name="Wang J."/>
            <person name="Wasserman M."/>
            <person name="Watts T."/>
            <person name="Wilson D."/>
            <person name="Wilson R.K."/>
            <person name="Wing R.A."/>
            <person name="Wolfner M.F."/>
            <person name="Wong A."/>
            <person name="Wong G.K."/>
            <person name="Wu C.I."/>
            <person name="Wu G."/>
            <person name="Yamamoto D."/>
            <person name="Yang H.P."/>
            <person name="Yang S.P."/>
            <person name="Yorke J.A."/>
            <person name="Yoshida K."/>
            <person name="Zdobnov E."/>
            <person name="Zhang P."/>
            <person name="Zhang Y."/>
            <person name="Zimin A.V."/>
            <person name="Baldwin J."/>
            <person name="Abdouelleil A."/>
            <person name="Abdulkadir J."/>
            <person name="Abebe A."/>
            <person name="Abera B."/>
            <person name="Abreu J."/>
            <person name="Acer S.C."/>
            <person name="Aftuck L."/>
            <person name="Alexander A."/>
            <person name="An P."/>
            <person name="Anderson E."/>
            <person name="Anderson S."/>
            <person name="Arachi H."/>
            <person name="Azer M."/>
            <person name="Bachantsang P."/>
            <person name="Barry A."/>
            <person name="Bayul T."/>
            <person name="Berlin A."/>
            <person name="Bessette D."/>
            <person name="Bloom T."/>
            <person name="Blye J."/>
            <person name="Boguslavskiy L."/>
            <person name="Bonnet C."/>
            <person name="Boukhgalter B."/>
            <person name="Bourzgui I."/>
            <person name="Brown A."/>
            <person name="Cahill P."/>
            <person name="Channer S."/>
            <person name="Cheshatsang Y."/>
            <person name="Chuda L."/>
            <person name="Citroen M."/>
            <person name="Collymore A."/>
            <person name="Cooke P."/>
            <person name="Costello M."/>
            <person name="D'Aco K."/>
            <person name="Daza R."/>
            <person name="De Haan G."/>
            <person name="DeGray S."/>
            <person name="DeMaso C."/>
            <person name="Dhargay N."/>
            <person name="Dooley K."/>
            <person name="Dooley E."/>
            <person name="Doricent M."/>
            <person name="Dorje P."/>
            <person name="Dorjee K."/>
            <person name="Dupes A."/>
            <person name="Elong R."/>
            <person name="Falk J."/>
            <person name="Farina A."/>
            <person name="Faro S."/>
            <person name="Ferguson D."/>
            <person name="Fisher S."/>
            <person name="Foley C.D."/>
            <person name="Franke A."/>
            <person name="Friedrich D."/>
            <person name="Gadbois L."/>
            <person name="Gearin G."/>
            <person name="Gearin C.R."/>
            <person name="Giannoukos G."/>
            <person name="Goode T."/>
            <person name="Graham J."/>
            <person name="Grandbois E."/>
            <person name="Grewal S."/>
            <person name="Gyaltsen K."/>
            <person name="Hafez N."/>
            <person name="Hagos B."/>
            <person name="Hall J."/>
            <person name="Henson C."/>
            <person name="Hollinger A."/>
            <person name="Honan T."/>
            <person name="Huard M.D."/>
            <person name="Hughes L."/>
            <person name="Hurhula B."/>
            <person name="Husby M.E."/>
            <person name="Kamat A."/>
            <person name="Kanga B."/>
            <person name="Kashin S."/>
            <person name="Khazanovich D."/>
            <person name="Kisner P."/>
            <person name="Lance K."/>
            <person name="Lara M."/>
            <person name="Lee W."/>
            <person name="Lennon N."/>
            <person name="Letendre F."/>
            <person name="LeVine R."/>
            <person name="Lipovsky A."/>
            <person name="Liu X."/>
            <person name="Liu J."/>
            <person name="Liu S."/>
            <person name="Lokyitsang T."/>
            <person name="Lokyitsang Y."/>
            <person name="Lubonja R."/>
            <person name="Lui A."/>
            <person name="MacDonald P."/>
            <person name="Magnisalis V."/>
            <person name="Maru K."/>
            <person name="Matthews C."/>
            <person name="McCusker W."/>
            <person name="McDonough S."/>
            <person name="Mehta T."/>
            <person name="Meldrim J."/>
            <person name="Meneus L."/>
            <person name="Mihai O."/>
            <person name="Mihalev A."/>
            <person name="Mihova T."/>
            <person name="Mittelman R."/>
            <person name="Mlenga V."/>
            <person name="Montmayeur A."/>
            <person name="Mulrain L."/>
            <person name="Navidi A."/>
            <person name="Naylor J."/>
            <person name="Negash T."/>
            <person name="Nguyen T."/>
            <person name="Nguyen N."/>
            <person name="Nicol R."/>
            <person name="Norbu C."/>
            <person name="Norbu N."/>
            <person name="Novod N."/>
            <person name="O'Neill B."/>
            <person name="Osman S."/>
            <person name="Markiewicz E."/>
            <person name="Oyono O.L."/>
            <person name="Patti C."/>
            <person name="Phunkhang P."/>
            <person name="Pierre F."/>
            <person name="Priest M."/>
            <person name="Raghuraman S."/>
            <person name="Rege F."/>
            <person name="Reyes R."/>
            <person name="Rise C."/>
            <person name="Rogov P."/>
            <person name="Ross K."/>
            <person name="Ryan E."/>
            <person name="Settipalli S."/>
            <person name="Shea T."/>
            <person name="Sherpa N."/>
            <person name="Shi L."/>
            <person name="Shih D."/>
            <person name="Sparrow T."/>
            <person name="Spaulding J."/>
            <person name="Stalker J."/>
            <person name="Stange-Thomann N."/>
            <person name="Stavropoulos S."/>
            <person name="Stone C."/>
            <person name="Strader C."/>
            <person name="Tesfaye S."/>
            <person name="Thomson T."/>
            <person name="Thoulutsang Y."/>
            <person name="Thoulutsang D."/>
            <person name="Topham K."/>
            <person name="Topping I."/>
            <person name="Tsamla T."/>
            <person name="Vassiliev H."/>
            <person name="Vo A."/>
            <person name="Wangchuk T."/>
            <person name="Wangdi T."/>
            <person name="Weiand M."/>
            <person name="Wilkinson J."/>
            <person name="Wilson A."/>
            <person name="Yadav S."/>
            <person name="Young G."/>
            <person name="Yu Q."/>
            <person name="Zembek L."/>
            <person name="Zhong D."/>
            <person name="Zimmer A."/>
            <person name="Zwirko Z."/>
            <person name="Jaffe D.B."/>
            <person name="Alvarez P."/>
            <person name="Brockman W."/>
            <person name="Butler J."/>
            <person name="Chin C."/>
            <person name="Gnerre S."/>
            <person name="Grabherr M."/>
            <person name="Kleber M."/>
            <person name="Mauceli E."/>
            <person name="MacCallum I."/>
        </authorList>
    </citation>
    <scope>NUCLEOTIDE SEQUENCE [LARGE SCALE GENOMIC DNA]</scope>
    <source>
        <strain evidence="4">Tai18E2 / Tucson 14021-0261.01</strain>
    </source>
</reference>